<name>A0ABY3N1M6_9GAMM</name>
<keyword evidence="1" id="KW-0732">Signal</keyword>
<protein>
    <submittedName>
        <fullName evidence="2">Uncharacterized protein</fullName>
    </submittedName>
</protein>
<comment type="caution">
    <text evidence="2">The sequence shown here is derived from an EMBL/GenBank/DDBJ whole genome shotgun (WGS) entry which is preliminary data.</text>
</comment>
<feature type="chain" id="PRO_5047311502" evidence="1">
    <location>
        <begin position="22"/>
        <end position="293"/>
    </location>
</feature>
<dbReference type="Proteomes" id="UP000815846">
    <property type="component" value="Unassembled WGS sequence"/>
</dbReference>
<dbReference type="EMBL" id="PJAI02000001">
    <property type="protein sequence ID" value="TYK67271.1"/>
    <property type="molecule type" value="Genomic_DNA"/>
</dbReference>
<dbReference type="RefSeq" id="WP_101343382.1">
    <property type="nucleotide sequence ID" value="NZ_PJAI02000001.1"/>
</dbReference>
<keyword evidence="3" id="KW-1185">Reference proteome</keyword>
<accession>A0ABY3N1M6</accession>
<organism evidence="2 3">
    <name type="scientific">Colwellia echini</name>
    <dbReference type="NCBI Taxonomy" id="1982103"/>
    <lineage>
        <taxon>Bacteria</taxon>
        <taxon>Pseudomonadati</taxon>
        <taxon>Pseudomonadota</taxon>
        <taxon>Gammaproteobacteria</taxon>
        <taxon>Alteromonadales</taxon>
        <taxon>Colwelliaceae</taxon>
        <taxon>Colwellia</taxon>
    </lineage>
</organism>
<feature type="signal peptide" evidence="1">
    <location>
        <begin position="1"/>
        <end position="21"/>
    </location>
</feature>
<evidence type="ECO:0000313" key="2">
    <source>
        <dbReference type="EMBL" id="TYK67271.1"/>
    </source>
</evidence>
<sequence>MNKPLSIISAALLSLSTSVSAADVDVGSREYKILLDTTSFSGNTTTRATKVNNYWTALKNLIENDSIECDTSGSLSLEKSRTVIFYDVENSCDLFNAGYIFRERIDNGNREVTLKFRSPDRFIASKKDMDGTESGWESKFEEDLAAPFSSKYSYSTKQGISQSKNLNKVDDPVGLFPGLADENLDETLAIEKVGNLTINEYVYKNASVDLGALDGEFSLTLWYNETVSTTQPIVAEISFKYEDTNEGFSNNVVTRSKSLFSAMQEDSTVASWNTQNSLTKTAAVYQYDSNFCD</sequence>
<proteinExistence type="predicted"/>
<evidence type="ECO:0000313" key="3">
    <source>
        <dbReference type="Proteomes" id="UP000815846"/>
    </source>
</evidence>
<evidence type="ECO:0000256" key="1">
    <source>
        <dbReference type="SAM" id="SignalP"/>
    </source>
</evidence>
<reference evidence="2 3" key="1">
    <citation type="submission" date="2019-08" db="EMBL/GenBank/DDBJ databases">
        <title>Microbe sample from Colwellia echini.</title>
        <authorList>
            <person name="Christiansen L."/>
            <person name="Pathiraja D."/>
            <person name="Schultz-Johansen M."/>
            <person name="Choi I.-G."/>
            <person name="Stougaard P."/>
        </authorList>
    </citation>
    <scope>NUCLEOTIDE SEQUENCE [LARGE SCALE GENOMIC DNA]</scope>
    <source>
        <strain evidence="2 3">A3</strain>
    </source>
</reference>
<gene>
    <name evidence="2" type="ORF">CWS31_001745</name>
</gene>